<protein>
    <submittedName>
        <fullName evidence="2">Nicastrin</fullName>
    </submittedName>
</protein>
<keyword evidence="1" id="KW-0472">Membrane</keyword>
<keyword evidence="3" id="KW-1185">Reference proteome</keyword>
<dbReference type="Proteomes" id="UP000554482">
    <property type="component" value="Unassembled WGS sequence"/>
</dbReference>
<feature type="transmembrane region" description="Helical" evidence="1">
    <location>
        <begin position="57"/>
        <end position="80"/>
    </location>
</feature>
<organism evidence="2 3">
    <name type="scientific">Thalictrum thalictroides</name>
    <name type="common">Rue-anemone</name>
    <name type="synonym">Anemone thalictroides</name>
    <dbReference type="NCBI Taxonomy" id="46969"/>
    <lineage>
        <taxon>Eukaryota</taxon>
        <taxon>Viridiplantae</taxon>
        <taxon>Streptophyta</taxon>
        <taxon>Embryophyta</taxon>
        <taxon>Tracheophyta</taxon>
        <taxon>Spermatophyta</taxon>
        <taxon>Magnoliopsida</taxon>
        <taxon>Ranunculales</taxon>
        <taxon>Ranunculaceae</taxon>
        <taxon>Thalictroideae</taxon>
        <taxon>Thalictrum</taxon>
    </lineage>
</organism>
<evidence type="ECO:0000256" key="1">
    <source>
        <dbReference type="SAM" id="Phobius"/>
    </source>
</evidence>
<evidence type="ECO:0000313" key="3">
    <source>
        <dbReference type="Proteomes" id="UP000554482"/>
    </source>
</evidence>
<dbReference type="GO" id="GO:0005886">
    <property type="term" value="C:plasma membrane"/>
    <property type="evidence" value="ECO:0007669"/>
    <property type="project" value="TreeGrafter"/>
</dbReference>
<feature type="non-terminal residue" evidence="2">
    <location>
        <position position="1"/>
    </location>
</feature>
<dbReference type="PANTHER" id="PTHR21092:SF0">
    <property type="entry name" value="NICASTRIN"/>
    <property type="match status" value="1"/>
</dbReference>
<dbReference type="InterPro" id="IPR008710">
    <property type="entry name" value="Nicastrin"/>
</dbReference>
<keyword evidence="1" id="KW-1133">Transmembrane helix</keyword>
<gene>
    <name evidence="2" type="ORF">FRX31_010493</name>
</gene>
<dbReference type="GO" id="GO:0016485">
    <property type="term" value="P:protein processing"/>
    <property type="evidence" value="ECO:0007669"/>
    <property type="project" value="InterPro"/>
</dbReference>
<dbReference type="OrthoDB" id="10265862at2759"/>
<dbReference type="EMBL" id="JABWDY010011309">
    <property type="protein sequence ID" value="KAF5199922.1"/>
    <property type="molecule type" value="Genomic_DNA"/>
</dbReference>
<accession>A0A7J6WV29</accession>
<comment type="caution">
    <text evidence="2">The sequence shown here is derived from an EMBL/GenBank/DDBJ whole genome shotgun (WGS) entry which is preliminary data.</text>
</comment>
<name>A0A7J6WV29_THATH</name>
<keyword evidence="1" id="KW-0812">Transmembrane</keyword>
<sequence length="87" mass="9735">YIPAYSTRLKFESGVWSVLPPNPSDVMGMEDPIWTESFWDVIHLRVYSVQDATFDNLILLGGIAVTVLAYFAIVGTRTAVTKALKRD</sequence>
<dbReference type="PANTHER" id="PTHR21092">
    <property type="entry name" value="NICASTRIN"/>
    <property type="match status" value="1"/>
</dbReference>
<reference evidence="2 3" key="1">
    <citation type="submission" date="2020-06" db="EMBL/GenBank/DDBJ databases">
        <title>Transcriptomic and genomic resources for Thalictrum thalictroides and T. hernandezii: Facilitating candidate gene discovery in an emerging model plant lineage.</title>
        <authorList>
            <person name="Arias T."/>
            <person name="Riano-Pachon D.M."/>
            <person name="Di Stilio V.S."/>
        </authorList>
    </citation>
    <scope>NUCLEOTIDE SEQUENCE [LARGE SCALE GENOMIC DNA]</scope>
    <source>
        <strain evidence="3">cv. WT478/WT964</strain>
        <tissue evidence="2">Leaves</tissue>
    </source>
</reference>
<proteinExistence type="predicted"/>
<dbReference type="AlphaFoldDB" id="A0A7J6WV29"/>
<evidence type="ECO:0000313" key="2">
    <source>
        <dbReference type="EMBL" id="KAF5199922.1"/>
    </source>
</evidence>